<sequence>MLSYIAARPGCGAFGTHADTPRAGAALPGTFRPHHASAARMGAIHYHWRFPPNFPAFFARALPPDYRAPPCPS</sequence>
<accession>A0AAE9I2X7</accession>
<dbReference type="Proteomes" id="UP001056132">
    <property type="component" value="Chromosome 1"/>
</dbReference>
<reference evidence="1 3" key="1">
    <citation type="submission" date="2019-05" db="EMBL/GenBank/DDBJ databases">
        <title>Whole genome sequence analysis of Cupriavidus campinensis S14E4C strain.</title>
        <authorList>
            <person name="Abbaszade G."/>
            <person name="Szabo A."/>
            <person name="Toumi M."/>
            <person name="Toth E."/>
        </authorList>
    </citation>
    <scope>NUCLEOTIDE SEQUENCE [LARGE SCALE GENOMIC DNA]</scope>
    <source>
        <strain evidence="1 3">S14E4C</strain>
    </source>
</reference>
<keyword evidence="3" id="KW-1185">Reference proteome</keyword>
<evidence type="ECO:0000313" key="4">
    <source>
        <dbReference type="Proteomes" id="UP001056132"/>
    </source>
</evidence>
<organism evidence="2 4">
    <name type="scientific">Cupriavidus campinensis</name>
    <dbReference type="NCBI Taxonomy" id="151783"/>
    <lineage>
        <taxon>Bacteria</taxon>
        <taxon>Pseudomonadati</taxon>
        <taxon>Pseudomonadota</taxon>
        <taxon>Betaproteobacteria</taxon>
        <taxon>Burkholderiales</taxon>
        <taxon>Burkholderiaceae</taxon>
        <taxon>Cupriavidus</taxon>
    </lineage>
</organism>
<dbReference type="RefSeq" id="WP_144203125.1">
    <property type="nucleotide sequence ID" value="NZ_CAJPVH010000060.1"/>
</dbReference>
<dbReference type="EMBL" id="CP097330">
    <property type="protein sequence ID" value="URF04630.1"/>
    <property type="molecule type" value="Genomic_DNA"/>
</dbReference>
<protein>
    <submittedName>
        <fullName evidence="2">Uncharacterized protein</fullName>
    </submittedName>
</protein>
<dbReference type="EMBL" id="VCIZ01000027">
    <property type="protein sequence ID" value="TSP09418.1"/>
    <property type="molecule type" value="Genomic_DNA"/>
</dbReference>
<dbReference type="Proteomes" id="UP000318943">
    <property type="component" value="Unassembled WGS sequence"/>
</dbReference>
<evidence type="ECO:0000313" key="2">
    <source>
        <dbReference type="EMBL" id="URF04630.1"/>
    </source>
</evidence>
<dbReference type="AlphaFoldDB" id="A0AAE9I2X7"/>
<dbReference type="KEGG" id="ccam:M5D45_01880"/>
<proteinExistence type="predicted"/>
<evidence type="ECO:0000313" key="3">
    <source>
        <dbReference type="Proteomes" id="UP000318943"/>
    </source>
</evidence>
<reference evidence="2" key="3">
    <citation type="submission" date="2022-05" db="EMBL/GenBank/DDBJ databases">
        <authorList>
            <person name="Kunte H.-J."/>
        </authorList>
    </citation>
    <scope>NUCLEOTIDE SEQUENCE</scope>
    <source>
        <strain evidence="2">G5</strain>
    </source>
</reference>
<reference evidence="2" key="2">
    <citation type="journal article" date="2022" name="Microbiol. Resour. Announc.">
        <title>Genome Sequence of Cupriavidus campinensis Strain G5, a Member of a Bacterial Consortium Capable of Polyethylene Degradation.</title>
        <authorList>
            <person name="Schneider B."/>
            <person name="Pfeiffer F."/>
            <person name="Dyall-Smith M."/>
            <person name="Kunte H.J."/>
        </authorList>
    </citation>
    <scope>NUCLEOTIDE SEQUENCE</scope>
    <source>
        <strain evidence="2">G5</strain>
    </source>
</reference>
<evidence type="ECO:0000313" key="1">
    <source>
        <dbReference type="EMBL" id="TSP09418.1"/>
    </source>
</evidence>
<name>A0AAE9I2X7_9BURK</name>
<gene>
    <name evidence="1" type="ORF">FGG12_27755</name>
    <name evidence="2" type="ORF">M5D45_01880</name>
</gene>